<dbReference type="PROSITE" id="PS51007">
    <property type="entry name" value="CYTC"/>
    <property type="match status" value="1"/>
</dbReference>
<evidence type="ECO:0000256" key="3">
    <source>
        <dbReference type="ARBA" id="ARBA00023004"/>
    </source>
</evidence>
<dbReference type="InterPro" id="IPR011042">
    <property type="entry name" value="6-blade_b-propeller_TolB-like"/>
</dbReference>
<evidence type="ECO:0000259" key="5">
    <source>
        <dbReference type="PROSITE" id="PS51007"/>
    </source>
</evidence>
<keyword evidence="7" id="KW-1185">Reference proteome</keyword>
<organism evidence="6 7">
    <name type="scientific">Luteolibacter soli</name>
    <dbReference type="NCBI Taxonomy" id="3135280"/>
    <lineage>
        <taxon>Bacteria</taxon>
        <taxon>Pseudomonadati</taxon>
        <taxon>Verrucomicrobiota</taxon>
        <taxon>Verrucomicrobiia</taxon>
        <taxon>Verrucomicrobiales</taxon>
        <taxon>Verrucomicrobiaceae</taxon>
        <taxon>Luteolibacter</taxon>
    </lineage>
</organism>
<evidence type="ECO:0000313" key="7">
    <source>
        <dbReference type="Proteomes" id="UP001371305"/>
    </source>
</evidence>
<dbReference type="SUPFAM" id="SSF46626">
    <property type="entry name" value="Cytochrome c"/>
    <property type="match status" value="1"/>
</dbReference>
<reference evidence="6 7" key="1">
    <citation type="submission" date="2024-04" db="EMBL/GenBank/DDBJ databases">
        <title>Luteolibacter sp. isolated from soil.</title>
        <authorList>
            <person name="An J."/>
        </authorList>
    </citation>
    <scope>NUCLEOTIDE SEQUENCE [LARGE SCALE GENOMIC DNA]</scope>
    <source>
        <strain evidence="6 7">Y139</strain>
    </source>
</reference>
<dbReference type="RefSeq" id="WP_341405812.1">
    <property type="nucleotide sequence ID" value="NZ_JBBUKT010000006.1"/>
</dbReference>
<keyword evidence="1 4" id="KW-0349">Heme</keyword>
<evidence type="ECO:0000313" key="6">
    <source>
        <dbReference type="EMBL" id="MEK7952054.1"/>
    </source>
</evidence>
<dbReference type="Gene3D" id="2.60.120.260">
    <property type="entry name" value="Galactose-binding domain-like"/>
    <property type="match status" value="1"/>
</dbReference>
<dbReference type="Proteomes" id="UP001371305">
    <property type="component" value="Unassembled WGS sequence"/>
</dbReference>
<feature type="domain" description="Cytochrome c" evidence="5">
    <location>
        <begin position="36"/>
        <end position="173"/>
    </location>
</feature>
<proteinExistence type="predicted"/>
<dbReference type="PANTHER" id="PTHR19328">
    <property type="entry name" value="HEDGEHOG-INTERACTING PROTEIN"/>
    <property type="match status" value="1"/>
</dbReference>
<dbReference type="Gene3D" id="1.10.760.10">
    <property type="entry name" value="Cytochrome c-like domain"/>
    <property type="match status" value="1"/>
</dbReference>
<dbReference type="SUPFAM" id="SSF50952">
    <property type="entry name" value="Soluble quinoprotein glucose dehydrogenase"/>
    <property type="match status" value="1"/>
</dbReference>
<dbReference type="InterPro" id="IPR009056">
    <property type="entry name" value="Cyt_c-like_dom"/>
</dbReference>
<evidence type="ECO:0000256" key="1">
    <source>
        <dbReference type="ARBA" id="ARBA00022617"/>
    </source>
</evidence>
<keyword evidence="2 4" id="KW-0479">Metal-binding</keyword>
<evidence type="ECO:0000256" key="2">
    <source>
        <dbReference type="ARBA" id="ARBA00022723"/>
    </source>
</evidence>
<protein>
    <submittedName>
        <fullName evidence="6">PQQ-dependent sugar dehydrogenase</fullName>
    </submittedName>
</protein>
<dbReference type="Pfam" id="PF07995">
    <property type="entry name" value="GSDH"/>
    <property type="match status" value="1"/>
</dbReference>
<dbReference type="InterPro" id="IPR011041">
    <property type="entry name" value="Quinoprot_gluc/sorb_DH_b-prop"/>
</dbReference>
<evidence type="ECO:0000256" key="4">
    <source>
        <dbReference type="PROSITE-ProRule" id="PRU00433"/>
    </source>
</evidence>
<accession>A0ABU9AYN2</accession>
<keyword evidence="3 4" id="KW-0408">Iron</keyword>
<dbReference type="PANTHER" id="PTHR19328:SF75">
    <property type="entry name" value="ALDOSE SUGAR DEHYDROGENASE YLII"/>
    <property type="match status" value="1"/>
</dbReference>
<comment type="caution">
    <text evidence="6">The sequence shown here is derived from an EMBL/GenBank/DDBJ whole genome shotgun (WGS) entry which is preliminary data.</text>
</comment>
<dbReference type="NCBIfam" id="TIGR02603">
    <property type="entry name" value="CxxCH_TIGR02603"/>
    <property type="match status" value="1"/>
</dbReference>
<dbReference type="InterPro" id="IPR036909">
    <property type="entry name" value="Cyt_c-like_dom_sf"/>
</dbReference>
<dbReference type="SUPFAM" id="SSF49785">
    <property type="entry name" value="Galactose-binding domain-like"/>
    <property type="match status" value="1"/>
</dbReference>
<dbReference type="InterPro" id="IPR008979">
    <property type="entry name" value="Galactose-bd-like_sf"/>
</dbReference>
<gene>
    <name evidence="6" type="ORF">WKV53_16190</name>
</gene>
<dbReference type="EMBL" id="JBBUKT010000006">
    <property type="protein sequence ID" value="MEK7952054.1"/>
    <property type="molecule type" value="Genomic_DNA"/>
</dbReference>
<dbReference type="Gene3D" id="2.120.10.30">
    <property type="entry name" value="TolB, C-terminal domain"/>
    <property type="match status" value="1"/>
</dbReference>
<dbReference type="InterPro" id="IPR013427">
    <property type="entry name" value="Haem-bd_dom_put"/>
</dbReference>
<sequence>MQNGFVLAAGVLTVAIAGAQTPDLATFERQAMERGGDAGRGREVFNAATSLCSTCHSVDGSSSKIGPDLGAIGDKFERRDLIRAVLDPGATVAVGYGTTTLGTKQGQTLSGVVKSATPEATDLMGVDGRVTRIATADIVSRKNDDVTLMPPGLCMTMGVDGFTDLISYLQSLRAASPGELPGSPERIPLAVGQASFEPLFGPFDHPTWLGWIPGQATKAALVLEHAGKMWFVEQRDGKEQRRLFLDISSIVRRGGATGLLGMGFHPDFEKNRRYVLKYQVVENGVISTVIDERKMKPDAIEDSGEAPRQIIKIRSVTQDHNGGSIGFGPDGFLYFGMGDTGPQRDPQGHGQDMSMLLGKLMRIDIDRTEGDLGYAIPQDNPFRGVEGVRPEIWASGFREPYRMSWDPLTKDLWVGDVGQDRIEEVGIVRRGENHGWNVYEGHHPFSERFRRTGEVYVPPVMSYSHRHGVSVTGGEVYRGKKAPQMEGWYIFADHESRRVWALTQQDRKLGQVVEIARAPSRVTAITRDGDGELQVVGFNDGMIQRLKLEAVDTRPVETRVIAETSERTPVSWRFTEAPPSEGWQFGDFDASGWNLAPGGFGTAGTPGGNIRTTWRSGDLWVRREFDVAPEVAAAAGNLILRLHHDEDVEVYLNGNEVYRRTGWTQSYVDEPLAGVSLKAGRNVMAVHCHQNGGGQYLDAGLLKTVTPGS</sequence>
<name>A0ABU9AYN2_9BACT</name>
<dbReference type="InterPro" id="IPR012938">
    <property type="entry name" value="Glc/Sorbosone_DH"/>
</dbReference>